<dbReference type="EMBL" id="KI913131">
    <property type="protein sequence ID" value="ETV78195.1"/>
    <property type="molecule type" value="Genomic_DNA"/>
</dbReference>
<name>W4GEV1_APHAT</name>
<protein>
    <submittedName>
        <fullName evidence="1">Uncharacterized protein</fullName>
    </submittedName>
</protein>
<dbReference type="GeneID" id="20810376"/>
<dbReference type="VEuPathDB" id="FungiDB:H257_08380"/>
<organism evidence="1">
    <name type="scientific">Aphanomyces astaci</name>
    <name type="common">Crayfish plague agent</name>
    <dbReference type="NCBI Taxonomy" id="112090"/>
    <lineage>
        <taxon>Eukaryota</taxon>
        <taxon>Sar</taxon>
        <taxon>Stramenopiles</taxon>
        <taxon>Oomycota</taxon>
        <taxon>Saprolegniomycetes</taxon>
        <taxon>Saprolegniales</taxon>
        <taxon>Verrucalvaceae</taxon>
        <taxon>Aphanomyces</taxon>
    </lineage>
</organism>
<dbReference type="OrthoDB" id="79715at2759"/>
<dbReference type="AlphaFoldDB" id="W4GEV1"/>
<gene>
    <name evidence="1" type="ORF">H257_08380</name>
</gene>
<dbReference type="RefSeq" id="XP_009832532.1">
    <property type="nucleotide sequence ID" value="XM_009834230.1"/>
</dbReference>
<sequence>MSAPPLCRRRVVSSTQLCGYKSGKCPHPRAIKLNGGLHSLCAFHRDKQNAHQRKSDRKMRCEKKICDSQLVDHAKDSDFWNCVDGPPDSLLFQTDAMPVPRTMSAALDPHRHHSFQLTRKPTRLPSIRSLFQAQRLRVPRLLVETMDNPDDVIPTRFYS</sequence>
<evidence type="ECO:0000313" key="1">
    <source>
        <dbReference type="EMBL" id="ETV78195.1"/>
    </source>
</evidence>
<proteinExistence type="predicted"/>
<reference evidence="1" key="1">
    <citation type="submission" date="2013-12" db="EMBL/GenBank/DDBJ databases">
        <title>The Genome Sequence of Aphanomyces astaci APO3.</title>
        <authorList>
            <consortium name="The Broad Institute Genomics Platform"/>
            <person name="Russ C."/>
            <person name="Tyler B."/>
            <person name="van West P."/>
            <person name="Dieguez-Uribeondo J."/>
            <person name="Young S.K."/>
            <person name="Zeng Q."/>
            <person name="Gargeya S."/>
            <person name="Fitzgerald M."/>
            <person name="Abouelleil A."/>
            <person name="Alvarado L."/>
            <person name="Chapman S.B."/>
            <person name="Gainer-Dewar J."/>
            <person name="Goldberg J."/>
            <person name="Griggs A."/>
            <person name="Gujja S."/>
            <person name="Hansen M."/>
            <person name="Howarth C."/>
            <person name="Imamovic A."/>
            <person name="Ireland A."/>
            <person name="Larimer J."/>
            <person name="McCowan C."/>
            <person name="Murphy C."/>
            <person name="Pearson M."/>
            <person name="Poon T.W."/>
            <person name="Priest M."/>
            <person name="Roberts A."/>
            <person name="Saif S."/>
            <person name="Shea T."/>
            <person name="Sykes S."/>
            <person name="Wortman J."/>
            <person name="Nusbaum C."/>
            <person name="Birren B."/>
        </authorList>
    </citation>
    <scope>NUCLEOTIDE SEQUENCE [LARGE SCALE GENOMIC DNA]</scope>
    <source>
        <strain evidence="1">APO3</strain>
    </source>
</reference>
<accession>W4GEV1</accession>